<dbReference type="EMBL" id="CM035415">
    <property type="protein sequence ID" value="KAH7426759.1"/>
    <property type="molecule type" value="Genomic_DNA"/>
</dbReference>
<dbReference type="PANTHER" id="PTHR46085">
    <property type="entry name" value="ARFGAP/RECO-RELATED"/>
    <property type="match status" value="1"/>
</dbReference>
<gene>
    <name evidence="7" type="ORF">KP509_10G016000</name>
</gene>
<dbReference type="EMBL" id="CM035415">
    <property type="protein sequence ID" value="KAH7426761.1"/>
    <property type="molecule type" value="Genomic_DNA"/>
</dbReference>
<feature type="compositionally biased region" description="Basic and acidic residues" evidence="5">
    <location>
        <begin position="124"/>
        <end position="165"/>
    </location>
</feature>
<dbReference type="CDD" id="cd08838">
    <property type="entry name" value="ArfGap_AGFG"/>
    <property type="match status" value="1"/>
</dbReference>
<dbReference type="Proteomes" id="UP000825935">
    <property type="component" value="Chromosome 10"/>
</dbReference>
<accession>A0A8T2TWW0</accession>
<dbReference type="OMA" id="GYEHNDY"/>
<feature type="region of interest" description="Disordered" evidence="5">
    <location>
        <begin position="611"/>
        <end position="634"/>
    </location>
</feature>
<proteinExistence type="predicted"/>
<dbReference type="InterPro" id="IPR044820">
    <property type="entry name" value="AGD14-like"/>
</dbReference>
<evidence type="ECO:0000259" key="6">
    <source>
        <dbReference type="PROSITE" id="PS50115"/>
    </source>
</evidence>
<dbReference type="EMBL" id="CM035415">
    <property type="protein sequence ID" value="KAH7426760.1"/>
    <property type="molecule type" value="Genomic_DNA"/>
</dbReference>
<evidence type="ECO:0000256" key="5">
    <source>
        <dbReference type="SAM" id="MobiDB-lite"/>
    </source>
</evidence>
<dbReference type="OrthoDB" id="6036at2759"/>
<dbReference type="Gene3D" id="1.10.220.150">
    <property type="entry name" value="Arf GTPase activating protein"/>
    <property type="match status" value="1"/>
</dbReference>
<feature type="region of interest" description="Disordered" evidence="5">
    <location>
        <begin position="124"/>
        <end position="265"/>
    </location>
</feature>
<dbReference type="SMART" id="SM00105">
    <property type="entry name" value="ArfGap"/>
    <property type="match status" value="1"/>
</dbReference>
<keyword evidence="2 4" id="KW-0863">Zinc-finger</keyword>
<dbReference type="EMBL" id="CM035415">
    <property type="protein sequence ID" value="KAH7426763.1"/>
    <property type="molecule type" value="Genomic_DNA"/>
</dbReference>
<feature type="region of interest" description="Disordered" evidence="5">
    <location>
        <begin position="335"/>
        <end position="361"/>
    </location>
</feature>
<feature type="domain" description="Arf-GAP" evidence="6">
    <location>
        <begin position="12"/>
        <end position="122"/>
    </location>
</feature>
<dbReference type="InterPro" id="IPR037278">
    <property type="entry name" value="ARFGAP/RecO"/>
</dbReference>
<feature type="region of interest" description="Disordered" evidence="5">
    <location>
        <begin position="468"/>
        <end position="493"/>
    </location>
</feature>
<name>A0A8T2TWW0_CERRI</name>
<organism evidence="7 8">
    <name type="scientific">Ceratopteris richardii</name>
    <name type="common">Triangle waterfern</name>
    <dbReference type="NCBI Taxonomy" id="49495"/>
    <lineage>
        <taxon>Eukaryota</taxon>
        <taxon>Viridiplantae</taxon>
        <taxon>Streptophyta</taxon>
        <taxon>Embryophyta</taxon>
        <taxon>Tracheophyta</taxon>
        <taxon>Polypodiopsida</taxon>
        <taxon>Polypodiidae</taxon>
        <taxon>Polypodiales</taxon>
        <taxon>Pteridineae</taxon>
        <taxon>Pteridaceae</taxon>
        <taxon>Parkerioideae</taxon>
        <taxon>Ceratopteris</taxon>
    </lineage>
</organism>
<feature type="compositionally biased region" description="Low complexity" evidence="5">
    <location>
        <begin position="618"/>
        <end position="634"/>
    </location>
</feature>
<sequence>MGSRIKEDEKNEKAIRALLRKAPNRQCINCTTRGPQYVCLNFWTFVCTQCSGIHREFTHRVKSISMSKFTSQEVANLEAGGNERGREIFFKDWDAQRHPLPDSSNVERLRDFIKMVYVDKRFSGERPFPRHQGGDREEAYDTRRADPRQNHPADSRSPSYEERYGNRSRRSSVGFDDRRSDDRFGERSPARYEDRRSPARFETDRSRYDRDYTDTHHYNERSRNEHRDKYRHDDRYNEGQDGRTEDRSANAKANQGYNDDSPPIRPVKEILGEDVPQLRVETHGGQVNGGQAGDKTQSLQNEIQGHPSSSFGSVDGNVKAVPPAVRREDSTSLIDFSAEPNTPAPKQQSDPFGRTVAGQSATDNQGWATFDSAVTVVSSGAMPQAPQASFMQDILGGVSNPATNSLSGSSQWTVQWVPGTGAPANSTGGNNWSVGGSIHNTNSQPWNAFSSTFSEANHVPVSQRFATHGLQSSSSSSGAATQGVQIQSSGRAPLPEDIFNAPVSTVPFSQGHLSGVNYSTMGGLGFMSQGTYSQPQRTSNPFDLPGDSAPNPIPGEFPSLSSMQAALPNLTPMARSVPGAGAYSYQWSQANSVAPPQALYSTGLSSGQMKSAVPSQPFYPSSAPPGSSSTFSSQFQNVPPQIMQPGFGPMGGNNTAFYGGVSHVQQGSESLFSAPSFQALPPQQKALGGTESMYMSQVPGQNFHPNSMPTSAGNLPTHLYMANPGGHQQVGSHSSMGTSSNLAGTDPLFGSRPVVSGHHQFVSHGSLRPPNNLTATDVYIPGKARSQFPTQSTGNPFG</sequence>
<feature type="compositionally biased region" description="Polar residues" evidence="5">
    <location>
        <begin position="478"/>
        <end position="490"/>
    </location>
</feature>
<dbReference type="InterPro" id="IPR001164">
    <property type="entry name" value="ArfGAP_dom"/>
</dbReference>
<evidence type="ECO:0000256" key="4">
    <source>
        <dbReference type="PROSITE-ProRule" id="PRU00288"/>
    </source>
</evidence>
<evidence type="ECO:0000256" key="3">
    <source>
        <dbReference type="ARBA" id="ARBA00022833"/>
    </source>
</evidence>
<evidence type="ECO:0000313" key="7">
    <source>
        <dbReference type="EMBL" id="KAH7426760.1"/>
    </source>
</evidence>
<dbReference type="GO" id="GO:0008270">
    <property type="term" value="F:zinc ion binding"/>
    <property type="evidence" value="ECO:0007669"/>
    <property type="project" value="UniProtKB-KW"/>
</dbReference>
<keyword evidence="1" id="KW-0479">Metal-binding</keyword>
<dbReference type="AlphaFoldDB" id="A0A8T2TWW0"/>
<dbReference type="PRINTS" id="PR00405">
    <property type="entry name" value="REVINTRACTNG"/>
</dbReference>
<dbReference type="PROSITE" id="PS50115">
    <property type="entry name" value="ARFGAP"/>
    <property type="match status" value="1"/>
</dbReference>
<comment type="caution">
    <text evidence="7">The sequence shown here is derived from an EMBL/GenBank/DDBJ whole genome shotgun (WGS) entry which is preliminary data.</text>
</comment>
<protein>
    <recommendedName>
        <fullName evidence="6">Arf-GAP domain-containing protein</fullName>
    </recommendedName>
</protein>
<dbReference type="SUPFAM" id="SSF57863">
    <property type="entry name" value="ArfGap/RecO-like zinc finger"/>
    <property type="match status" value="1"/>
</dbReference>
<dbReference type="GO" id="GO:0005096">
    <property type="term" value="F:GTPase activator activity"/>
    <property type="evidence" value="ECO:0007669"/>
    <property type="project" value="InterPro"/>
</dbReference>
<evidence type="ECO:0000313" key="8">
    <source>
        <dbReference type="Proteomes" id="UP000825935"/>
    </source>
</evidence>
<evidence type="ECO:0000256" key="1">
    <source>
        <dbReference type="ARBA" id="ARBA00022723"/>
    </source>
</evidence>
<dbReference type="Pfam" id="PF01412">
    <property type="entry name" value="ArfGap"/>
    <property type="match status" value="1"/>
</dbReference>
<reference evidence="7" key="1">
    <citation type="submission" date="2021-08" db="EMBL/GenBank/DDBJ databases">
        <title>WGS assembly of Ceratopteris richardii.</title>
        <authorList>
            <person name="Marchant D.B."/>
            <person name="Chen G."/>
            <person name="Jenkins J."/>
            <person name="Shu S."/>
            <person name="Leebens-Mack J."/>
            <person name="Grimwood J."/>
            <person name="Schmutz J."/>
            <person name="Soltis P."/>
            <person name="Soltis D."/>
            <person name="Chen Z.-H."/>
        </authorList>
    </citation>
    <scope>NUCLEOTIDE SEQUENCE</scope>
    <source>
        <strain evidence="7">Whitten #5841</strain>
        <tissue evidence="7">Leaf</tissue>
    </source>
</reference>
<dbReference type="FunFam" id="1.10.220.150:FF:000005">
    <property type="entry name" value="Arf-GAP domain and FG repeat-containing protein 1"/>
    <property type="match status" value="1"/>
</dbReference>
<dbReference type="PANTHER" id="PTHR46085:SF3">
    <property type="entry name" value="ARF GTPASE ACTIVATING PROTEIN"/>
    <property type="match status" value="1"/>
</dbReference>
<dbReference type="InterPro" id="IPR038508">
    <property type="entry name" value="ArfGAP_dom_sf"/>
</dbReference>
<feature type="compositionally biased region" description="Basic and acidic residues" evidence="5">
    <location>
        <begin position="175"/>
        <end position="249"/>
    </location>
</feature>
<keyword evidence="8" id="KW-1185">Reference proteome</keyword>
<evidence type="ECO:0000256" key="2">
    <source>
        <dbReference type="ARBA" id="ARBA00022771"/>
    </source>
</evidence>
<keyword evidence="3" id="KW-0862">Zinc</keyword>
<dbReference type="EMBL" id="CM035415">
    <property type="protein sequence ID" value="KAH7426765.1"/>
    <property type="molecule type" value="Genomic_DNA"/>
</dbReference>